<feature type="region of interest" description="Disordered" evidence="3">
    <location>
        <begin position="390"/>
        <end position="464"/>
    </location>
</feature>
<keyword evidence="1" id="KW-0677">Repeat</keyword>
<keyword evidence="8" id="KW-1185">Reference proteome</keyword>
<feature type="domain" description="LysM" evidence="6">
    <location>
        <begin position="327"/>
        <end position="374"/>
    </location>
</feature>
<name>A0ABR0THF2_AURPU</name>
<sequence>MSNLFLITLLAFAAVGVVADTCEPLNTRCPPNAGLASSTYTIDFTQQTTIPPEWTLSNYASLNFSSKGAAFTVAKRFDSPQLWTNFYIHYGKVEVAAQAAPGTGIVSSAVLLSDDLDEIDLEFSGNNFNDTVSKGQNNYYGKGIAGDYDRASFFNVASPQTQFHIYTVDWTATTLTWSVDGTIVRTLYAANADNGSHQYPQTPAKFQLGIWAGGDYGNAWGTVEWAGGYTDYTQAPFTMYVKSVQITNYNPAYAYNYTDDSGSSGSIQYLSAPAVSSSSTTSTPAPSSITPTKSTASTSVAVKVSTTCAGVQPSAPTQDGIVSGCTQWYTAKSGDTCLGIAATFNISNEQFMAWNPAIDPPLCYNMWLNYGYCVSTDCALVSTSTTVVSPTLSTGSSRSTSAFTSASSDSTGVVPSTPLPTTTISPTPSTSTSTSRDSSVSSSFSAPTTSNTALQGSPSSANSRSSTSIVTSLFASSSASSIVIGSQSTTTVSSPVISSSIHPSTLCPSTDGQSLVNRGSNSYTIKCASDSSKASYSSAYPLHSYLDCLNLCDEAADTGCTAFTYVGSSNGNGSGICYLKSASGVFTFAPNNYISGVLSSNNSSGTGASQTASVTSSSAAATSSTSVLPLASPSTQLCPDAAMQSFVTSLSGSLYFMRCSSDTNIGSYSSSKASASWKDCMNSCDNDPRCVAFTYVGGNGGIGSGQCWYKDAQGSAVTAGPNYVAGFLAVKAQSSSASASSITTSNLAVATSTTTTSSSASGTSTASTFWATNAAGSKYTIYRNSDTNYGAYTNVPATNSFMDCTTACDKDSKCTAWTYVGGNNALGDGLCWLKSQLGQPVPSSSNNVISGSRLTQGAKMRRAVSSWWNSVTSVKPTATQAERIATAIPRPPPQPAWARYYPNGGRWMWDGHGDWELAWN</sequence>
<evidence type="ECO:0000313" key="8">
    <source>
        <dbReference type="Proteomes" id="UP001341245"/>
    </source>
</evidence>
<dbReference type="Pfam" id="PF14295">
    <property type="entry name" value="PAN_4"/>
    <property type="match status" value="3"/>
</dbReference>
<dbReference type="InterPro" id="IPR050546">
    <property type="entry name" value="Glycosyl_Hydrlase_16"/>
</dbReference>
<evidence type="ECO:0000313" key="7">
    <source>
        <dbReference type="EMBL" id="KAK6003868.1"/>
    </source>
</evidence>
<dbReference type="PANTHER" id="PTHR10963:SF68">
    <property type="entry name" value="GLYCOSIDASE CRH1-RELATED"/>
    <property type="match status" value="1"/>
</dbReference>
<evidence type="ECO:0000256" key="4">
    <source>
        <dbReference type="SAM" id="SignalP"/>
    </source>
</evidence>
<evidence type="ECO:0000256" key="1">
    <source>
        <dbReference type="ARBA" id="ARBA00022737"/>
    </source>
</evidence>
<reference evidence="7 8" key="1">
    <citation type="submission" date="2023-11" db="EMBL/GenBank/DDBJ databases">
        <title>Draft genome sequence and annotation of the polyextremotolerant black yeast-like fungus Aureobasidium pullulans NRRL 62042.</title>
        <authorList>
            <person name="Dielentheis-Frenken M.R.E."/>
            <person name="Wibberg D."/>
            <person name="Blank L.M."/>
            <person name="Tiso T."/>
        </authorList>
    </citation>
    <scope>NUCLEOTIDE SEQUENCE [LARGE SCALE GENOMIC DNA]</scope>
    <source>
        <strain evidence="7 8">NRRL 62042</strain>
    </source>
</reference>
<dbReference type="Gene3D" id="2.60.120.200">
    <property type="match status" value="1"/>
</dbReference>
<dbReference type="Pfam" id="PF00722">
    <property type="entry name" value="Glyco_hydro_16"/>
    <property type="match status" value="1"/>
</dbReference>
<dbReference type="InterPro" id="IPR000757">
    <property type="entry name" value="Beta-glucanase-like"/>
</dbReference>
<evidence type="ECO:0000259" key="5">
    <source>
        <dbReference type="PROSITE" id="PS51762"/>
    </source>
</evidence>
<feature type="signal peptide" evidence="4">
    <location>
        <begin position="1"/>
        <end position="19"/>
    </location>
</feature>
<dbReference type="InterPro" id="IPR018392">
    <property type="entry name" value="LysM"/>
</dbReference>
<dbReference type="PANTHER" id="PTHR10963">
    <property type="entry name" value="GLYCOSYL HYDROLASE-RELATED"/>
    <property type="match status" value="1"/>
</dbReference>
<dbReference type="CDD" id="cd00118">
    <property type="entry name" value="LysM"/>
    <property type="match status" value="1"/>
</dbReference>
<dbReference type="InterPro" id="IPR003609">
    <property type="entry name" value="Pan_app"/>
</dbReference>
<keyword evidence="2" id="KW-1015">Disulfide bond</keyword>
<dbReference type="PROSITE" id="PS51762">
    <property type="entry name" value="GH16_2"/>
    <property type="match status" value="1"/>
</dbReference>
<dbReference type="SMART" id="SM00223">
    <property type="entry name" value="APPLE"/>
    <property type="match status" value="3"/>
</dbReference>
<organism evidence="7 8">
    <name type="scientific">Aureobasidium pullulans</name>
    <name type="common">Black yeast</name>
    <name type="synonym">Pullularia pullulans</name>
    <dbReference type="NCBI Taxonomy" id="5580"/>
    <lineage>
        <taxon>Eukaryota</taxon>
        <taxon>Fungi</taxon>
        <taxon>Dikarya</taxon>
        <taxon>Ascomycota</taxon>
        <taxon>Pezizomycotina</taxon>
        <taxon>Dothideomycetes</taxon>
        <taxon>Dothideomycetidae</taxon>
        <taxon>Dothideales</taxon>
        <taxon>Saccotheciaceae</taxon>
        <taxon>Aureobasidium</taxon>
    </lineage>
</organism>
<evidence type="ECO:0008006" key="9">
    <source>
        <dbReference type="Google" id="ProtNLM"/>
    </source>
</evidence>
<dbReference type="SUPFAM" id="SSF57414">
    <property type="entry name" value="Hairpin loop containing domain-like"/>
    <property type="match status" value="1"/>
</dbReference>
<comment type="caution">
    <text evidence="7">The sequence shown here is derived from an EMBL/GenBank/DDBJ whole genome shotgun (WGS) entry which is preliminary data.</text>
</comment>
<dbReference type="Pfam" id="PF01476">
    <property type="entry name" value="LysM"/>
    <property type="match status" value="1"/>
</dbReference>
<feature type="chain" id="PRO_5047442187" description="Concanavalin A-like lectin/glucanase" evidence="4">
    <location>
        <begin position="20"/>
        <end position="920"/>
    </location>
</feature>
<dbReference type="InterPro" id="IPR000177">
    <property type="entry name" value="Apple"/>
</dbReference>
<keyword evidence="4" id="KW-0732">Signal</keyword>
<dbReference type="Proteomes" id="UP001341245">
    <property type="component" value="Unassembled WGS sequence"/>
</dbReference>
<gene>
    <name evidence="7" type="ORF">QM012_008718</name>
</gene>
<dbReference type="PROSITE" id="PS51782">
    <property type="entry name" value="LYSM"/>
    <property type="match status" value="1"/>
</dbReference>
<proteinExistence type="predicted"/>
<dbReference type="Gene3D" id="3.50.4.10">
    <property type="entry name" value="Hepatocyte Growth Factor"/>
    <property type="match status" value="3"/>
</dbReference>
<dbReference type="EMBL" id="JASGXD010000008">
    <property type="protein sequence ID" value="KAK6003868.1"/>
    <property type="molecule type" value="Genomic_DNA"/>
</dbReference>
<dbReference type="Gene3D" id="3.10.350.10">
    <property type="entry name" value="LysM domain"/>
    <property type="match status" value="1"/>
</dbReference>
<dbReference type="CDD" id="cd02183">
    <property type="entry name" value="GH16_fungal_CRH1_transglycosylase"/>
    <property type="match status" value="1"/>
</dbReference>
<evidence type="ECO:0000259" key="6">
    <source>
        <dbReference type="PROSITE" id="PS51782"/>
    </source>
</evidence>
<dbReference type="SUPFAM" id="SSF49899">
    <property type="entry name" value="Concanavalin A-like lectins/glucanases"/>
    <property type="match status" value="1"/>
</dbReference>
<accession>A0ABR0THF2</accession>
<evidence type="ECO:0000256" key="2">
    <source>
        <dbReference type="ARBA" id="ARBA00023157"/>
    </source>
</evidence>
<dbReference type="InterPro" id="IPR036779">
    <property type="entry name" value="LysM_dom_sf"/>
</dbReference>
<protein>
    <recommendedName>
        <fullName evidence="9">Concanavalin A-like lectin/glucanase</fullName>
    </recommendedName>
</protein>
<evidence type="ECO:0000256" key="3">
    <source>
        <dbReference type="SAM" id="MobiDB-lite"/>
    </source>
</evidence>
<feature type="domain" description="GH16" evidence="5">
    <location>
        <begin position="23"/>
        <end position="241"/>
    </location>
</feature>
<dbReference type="SUPFAM" id="SSF54106">
    <property type="entry name" value="LysM domain"/>
    <property type="match status" value="1"/>
</dbReference>
<dbReference type="InterPro" id="IPR013320">
    <property type="entry name" value="ConA-like_dom_sf"/>
</dbReference>